<dbReference type="AlphaFoldDB" id="A0A257LUX1"/>
<protein>
    <submittedName>
        <fullName evidence="1">Uncharacterized protein</fullName>
    </submittedName>
</protein>
<dbReference type="Proteomes" id="UP000216312">
    <property type="component" value="Unassembled WGS sequence"/>
</dbReference>
<name>A0A257LUX1_UNCW3</name>
<evidence type="ECO:0000313" key="2">
    <source>
        <dbReference type="Proteomes" id="UP000216312"/>
    </source>
</evidence>
<proteinExistence type="predicted"/>
<sequence length="262" mass="30325">MWWTVLIVAGILERAPVDLWNDSYCHQVTVDVTPIDSGYIYAFVDSTWQKFEVRGLPKKFINWSIERRRETVQKLKEGGRPKLAGPHNAIVATYGVRRKDTRFRINNAVKGVGFVPKPDKLDEILQLLRNTMDADNARKLDILDSLYVNAYEIFDTTRLISLELYSTPEFETHTFINEMLNPACAIVFLDMPSFELKVIAHLLHPDDPELTPYERKVVEYTNLVHSYFHGRFKKDFIAVIYYVIEVYDNTPGRGGRGVRLIP</sequence>
<gene>
    <name evidence="1" type="ORF">CGW93_01915</name>
</gene>
<dbReference type="EMBL" id="NMUJ01000015">
    <property type="protein sequence ID" value="OYV03222.1"/>
    <property type="molecule type" value="Genomic_DNA"/>
</dbReference>
<evidence type="ECO:0000313" key="1">
    <source>
        <dbReference type="EMBL" id="OYV03222.1"/>
    </source>
</evidence>
<accession>A0A257LUX1</accession>
<organism evidence="1 2">
    <name type="scientific">candidate division WOR-3 bacterium 4484_18</name>
    <dbReference type="NCBI Taxonomy" id="2020626"/>
    <lineage>
        <taxon>Bacteria</taxon>
        <taxon>Bacteria division WOR-3</taxon>
    </lineage>
</organism>
<comment type="caution">
    <text evidence="1">The sequence shown here is derived from an EMBL/GenBank/DDBJ whole genome shotgun (WGS) entry which is preliminary data.</text>
</comment>
<reference evidence="2" key="1">
    <citation type="submission" date="2017-07" db="EMBL/GenBank/DDBJ databases">
        <title>Novel pathways for hydrocarbon cycling and metabolic interdependencies in hydrothermal sediment communities.</title>
        <authorList>
            <person name="Dombrowski N."/>
            <person name="Seitz K."/>
            <person name="Teske A."/>
            <person name="Baker B."/>
        </authorList>
    </citation>
    <scope>NUCLEOTIDE SEQUENCE [LARGE SCALE GENOMIC DNA]</scope>
</reference>